<proteinExistence type="inferred from homology"/>
<dbReference type="InterPro" id="IPR035513">
    <property type="entry name" value="Invertase/methylesterase_inhib"/>
</dbReference>
<evidence type="ECO:0000313" key="7">
    <source>
        <dbReference type="RefSeq" id="XP_038978702.1"/>
    </source>
</evidence>
<keyword evidence="1 4" id="KW-0732">Signal</keyword>
<keyword evidence="6" id="KW-1185">Reference proteome</keyword>
<dbReference type="InterPro" id="IPR006501">
    <property type="entry name" value="Pectinesterase_inhib_dom"/>
</dbReference>
<comment type="similarity">
    <text evidence="3">Belongs to the PMEI family.</text>
</comment>
<dbReference type="PANTHER" id="PTHR35357">
    <property type="entry name" value="OS02G0537100 PROTEIN"/>
    <property type="match status" value="1"/>
</dbReference>
<dbReference type="CDD" id="cd15795">
    <property type="entry name" value="PMEI-Pla_a_1_like"/>
    <property type="match status" value="1"/>
</dbReference>
<evidence type="ECO:0000259" key="5">
    <source>
        <dbReference type="SMART" id="SM00856"/>
    </source>
</evidence>
<dbReference type="SUPFAM" id="SSF101148">
    <property type="entry name" value="Plant invertase/pectin methylesterase inhibitor"/>
    <property type="match status" value="1"/>
</dbReference>
<sequence length="178" mass="19303">MRPSMLFNVLILFLFVQTSFCVSPTIKDVCSKISGGSVDYNFCVQALEADPKSEAADVLGLAAISLKLSIANATSIESKIMEFLKNVSDPTTKESMETCSHLYENTTITVLKQSADFIASKNFTAAEDVIGSASIVGIICAEELRETPLAKDCDNLSRLIFLATAVIHEILSTIDLHF</sequence>
<dbReference type="InterPro" id="IPR034088">
    <property type="entry name" value="Pla_a_1-like"/>
</dbReference>
<evidence type="ECO:0000256" key="4">
    <source>
        <dbReference type="SAM" id="SignalP"/>
    </source>
</evidence>
<dbReference type="SMART" id="SM00856">
    <property type="entry name" value="PMEI"/>
    <property type="match status" value="1"/>
</dbReference>
<dbReference type="PANTHER" id="PTHR35357:SF8">
    <property type="entry name" value="OS01G0111000 PROTEIN"/>
    <property type="match status" value="1"/>
</dbReference>
<name>A0A8B8ZZ97_PHODC</name>
<dbReference type="AlphaFoldDB" id="A0A8B8ZZ97"/>
<dbReference type="Gene3D" id="1.20.140.40">
    <property type="entry name" value="Invertase/pectin methylesterase inhibitor family protein"/>
    <property type="match status" value="1"/>
</dbReference>
<evidence type="ECO:0000256" key="1">
    <source>
        <dbReference type="ARBA" id="ARBA00022729"/>
    </source>
</evidence>
<dbReference type="Proteomes" id="UP000228380">
    <property type="component" value="Unplaced"/>
</dbReference>
<gene>
    <name evidence="7" type="primary">LOC120109038</name>
</gene>
<feature type="domain" description="Pectinesterase inhibitor" evidence="5">
    <location>
        <begin position="21"/>
        <end position="166"/>
    </location>
</feature>
<dbReference type="OrthoDB" id="764172at2759"/>
<feature type="signal peptide" evidence="4">
    <location>
        <begin position="1"/>
        <end position="21"/>
    </location>
</feature>
<dbReference type="GO" id="GO:0004857">
    <property type="term" value="F:enzyme inhibitor activity"/>
    <property type="evidence" value="ECO:0007669"/>
    <property type="project" value="InterPro"/>
</dbReference>
<reference evidence="7" key="1">
    <citation type="submission" date="2025-08" db="UniProtKB">
        <authorList>
            <consortium name="RefSeq"/>
        </authorList>
    </citation>
    <scope>IDENTIFICATION</scope>
    <source>
        <tissue evidence="7">Young leaves</tissue>
    </source>
</reference>
<evidence type="ECO:0000256" key="2">
    <source>
        <dbReference type="ARBA" id="ARBA00023157"/>
    </source>
</evidence>
<keyword evidence="2" id="KW-1015">Disulfide bond</keyword>
<feature type="chain" id="PRO_5034248731" evidence="4">
    <location>
        <begin position="22"/>
        <end position="178"/>
    </location>
</feature>
<accession>A0A8B8ZZ97</accession>
<evidence type="ECO:0000256" key="3">
    <source>
        <dbReference type="ARBA" id="ARBA00038471"/>
    </source>
</evidence>
<dbReference type="KEGG" id="pda:120109038"/>
<dbReference type="GeneID" id="120109038"/>
<protein>
    <submittedName>
        <fullName evidence="7">Invertase inhibitor</fullName>
    </submittedName>
</protein>
<dbReference type="Pfam" id="PF04043">
    <property type="entry name" value="PMEI"/>
    <property type="match status" value="1"/>
</dbReference>
<dbReference type="NCBIfam" id="TIGR01614">
    <property type="entry name" value="PME_inhib"/>
    <property type="match status" value="1"/>
</dbReference>
<organism evidence="6 7">
    <name type="scientific">Phoenix dactylifera</name>
    <name type="common">Date palm</name>
    <dbReference type="NCBI Taxonomy" id="42345"/>
    <lineage>
        <taxon>Eukaryota</taxon>
        <taxon>Viridiplantae</taxon>
        <taxon>Streptophyta</taxon>
        <taxon>Embryophyta</taxon>
        <taxon>Tracheophyta</taxon>
        <taxon>Spermatophyta</taxon>
        <taxon>Magnoliopsida</taxon>
        <taxon>Liliopsida</taxon>
        <taxon>Arecaceae</taxon>
        <taxon>Coryphoideae</taxon>
        <taxon>Phoeniceae</taxon>
        <taxon>Phoenix</taxon>
    </lineage>
</organism>
<dbReference type="RefSeq" id="XP_038978702.1">
    <property type="nucleotide sequence ID" value="XM_039122774.1"/>
</dbReference>
<evidence type="ECO:0000313" key="6">
    <source>
        <dbReference type="Proteomes" id="UP000228380"/>
    </source>
</evidence>